<dbReference type="InterPro" id="IPR038135">
    <property type="entry name" value="Methylthiotransferase_N_sf"/>
</dbReference>
<dbReference type="InterPro" id="IPR007197">
    <property type="entry name" value="rSAM"/>
</dbReference>
<feature type="domain" description="MTTase N-terminal" evidence="16">
    <location>
        <begin position="12"/>
        <end position="124"/>
    </location>
</feature>
<dbReference type="PANTHER" id="PTHR43020">
    <property type="entry name" value="CDK5 REGULATORY SUBUNIT-ASSOCIATED PROTEIN 1"/>
    <property type="match status" value="1"/>
</dbReference>
<dbReference type="InterPro" id="IPR013848">
    <property type="entry name" value="Methylthiotransferase_N"/>
</dbReference>
<keyword evidence="4" id="KW-0004">4Fe-4S</keyword>
<evidence type="ECO:0000256" key="10">
    <source>
        <dbReference type="ARBA" id="ARBA00023004"/>
    </source>
</evidence>
<keyword evidence="8" id="KW-0819">tRNA processing</keyword>
<evidence type="ECO:0000256" key="13">
    <source>
        <dbReference type="ARBA" id="ARBA00051661"/>
    </source>
</evidence>
<evidence type="ECO:0000256" key="14">
    <source>
        <dbReference type="ARBA" id="ARBA00061574"/>
    </source>
</evidence>
<keyword evidence="5" id="KW-0963">Cytoplasm</keyword>
<reference evidence="19" key="1">
    <citation type="submission" date="2016-10" db="EMBL/GenBank/DDBJ databases">
        <authorList>
            <person name="Varghese N."/>
            <person name="Submissions S."/>
        </authorList>
    </citation>
    <scope>NUCLEOTIDE SEQUENCE [LARGE SCALE GENOMIC DNA]</scope>
    <source>
        <strain evidence="19">DSM 22251</strain>
    </source>
</reference>
<evidence type="ECO:0000256" key="2">
    <source>
        <dbReference type="ARBA" id="ARBA00002399"/>
    </source>
</evidence>
<dbReference type="FunFam" id="3.80.30.20:FF:000001">
    <property type="entry name" value="tRNA-2-methylthio-N(6)-dimethylallyladenosine synthase 2"/>
    <property type="match status" value="1"/>
</dbReference>
<dbReference type="InterPro" id="IPR023404">
    <property type="entry name" value="rSAM_horseshoe"/>
</dbReference>
<comment type="catalytic activity">
    <reaction evidence="13">
        <text>N(6)-L-threonylcarbamoyladenosine(37) in tRNA + (sulfur carrier)-SH + AH2 + 2 S-adenosyl-L-methionine = 2-methylsulfanyl-N(6)-L-threonylcarbamoyladenosine(37) in tRNA + (sulfur carrier)-H + 5'-deoxyadenosine + L-methionine + A + S-adenosyl-L-homocysteine + 2 H(+)</text>
        <dbReference type="Rhea" id="RHEA:37075"/>
        <dbReference type="Rhea" id="RHEA-COMP:10163"/>
        <dbReference type="Rhea" id="RHEA-COMP:11092"/>
        <dbReference type="Rhea" id="RHEA-COMP:14737"/>
        <dbReference type="Rhea" id="RHEA-COMP:14739"/>
        <dbReference type="ChEBI" id="CHEBI:13193"/>
        <dbReference type="ChEBI" id="CHEBI:15378"/>
        <dbReference type="ChEBI" id="CHEBI:17319"/>
        <dbReference type="ChEBI" id="CHEBI:17499"/>
        <dbReference type="ChEBI" id="CHEBI:29917"/>
        <dbReference type="ChEBI" id="CHEBI:57844"/>
        <dbReference type="ChEBI" id="CHEBI:57856"/>
        <dbReference type="ChEBI" id="CHEBI:59789"/>
        <dbReference type="ChEBI" id="CHEBI:64428"/>
        <dbReference type="ChEBI" id="CHEBI:74418"/>
        <dbReference type="ChEBI" id="CHEBI:74420"/>
        <dbReference type="EC" id="2.8.4.5"/>
    </reaction>
</comment>
<feature type="domain" description="Radical SAM core" evidence="17">
    <location>
        <begin position="148"/>
        <end position="385"/>
    </location>
</feature>
<dbReference type="GO" id="GO:0035598">
    <property type="term" value="F:tRNA (N(6)-L-threonylcarbamoyladenosine(37)-C(2))-methylthiotransferase activity"/>
    <property type="evidence" value="ECO:0007669"/>
    <property type="project" value="UniProtKB-EC"/>
</dbReference>
<proteinExistence type="inferred from homology"/>
<gene>
    <name evidence="18" type="ORF">SAMN05421638_0162</name>
</gene>
<dbReference type="SMART" id="SM00729">
    <property type="entry name" value="Elp3"/>
    <property type="match status" value="1"/>
</dbReference>
<dbReference type="PANTHER" id="PTHR43020:SF2">
    <property type="entry name" value="MITOCHONDRIAL TRNA METHYLTHIOTRANSFERASE CDK5RAP1"/>
    <property type="match status" value="1"/>
</dbReference>
<keyword evidence="6 18" id="KW-0808">Transferase</keyword>
<dbReference type="GO" id="GO:0046872">
    <property type="term" value="F:metal ion binding"/>
    <property type="evidence" value="ECO:0007669"/>
    <property type="project" value="UniProtKB-KW"/>
</dbReference>
<dbReference type="FunFam" id="3.40.50.12160:FF:000004">
    <property type="entry name" value="Threonylcarbamoyladenosine tRNA methylthiotransferase MtaB"/>
    <property type="match status" value="1"/>
</dbReference>
<keyword evidence="19" id="KW-1185">Reference proteome</keyword>
<evidence type="ECO:0000256" key="12">
    <source>
        <dbReference type="ARBA" id="ARBA00031213"/>
    </source>
</evidence>
<evidence type="ECO:0000256" key="8">
    <source>
        <dbReference type="ARBA" id="ARBA00022694"/>
    </source>
</evidence>
<keyword evidence="10" id="KW-0408">Iron</keyword>
<keyword evidence="7" id="KW-0949">S-adenosyl-L-methionine</keyword>
<organism evidence="18 19">
    <name type="scientific">Kaistella treverensis</name>
    <dbReference type="NCBI Taxonomy" id="631455"/>
    <lineage>
        <taxon>Bacteria</taxon>
        <taxon>Pseudomonadati</taxon>
        <taxon>Bacteroidota</taxon>
        <taxon>Flavobacteriia</taxon>
        <taxon>Flavobacteriales</taxon>
        <taxon>Weeksellaceae</taxon>
        <taxon>Chryseobacterium group</taxon>
        <taxon>Kaistella</taxon>
    </lineage>
</organism>
<dbReference type="InterPro" id="IPR020612">
    <property type="entry name" value="Methylthiotransferase_CS"/>
</dbReference>
<dbReference type="GO" id="GO:0035597">
    <property type="term" value="F:tRNA-2-methylthio-N(6)-dimethylallyladenosine(37) synthase activity"/>
    <property type="evidence" value="ECO:0007669"/>
    <property type="project" value="TreeGrafter"/>
</dbReference>
<dbReference type="InterPro" id="IPR058240">
    <property type="entry name" value="rSAM_sf"/>
</dbReference>
<dbReference type="GO" id="GO:0051539">
    <property type="term" value="F:4 iron, 4 sulfur cluster binding"/>
    <property type="evidence" value="ECO:0007669"/>
    <property type="project" value="UniProtKB-KW"/>
</dbReference>
<protein>
    <recommendedName>
        <fullName evidence="15">Threonylcarbamoyladenosine tRNA methylthiotransferase MtaB</fullName>
        <ecNumber evidence="3">2.8.4.5</ecNumber>
    </recommendedName>
    <alternativeName>
        <fullName evidence="12">tRNA-t(6)A37 methylthiotransferase</fullName>
    </alternativeName>
</protein>
<evidence type="ECO:0000256" key="6">
    <source>
        <dbReference type="ARBA" id="ARBA00022679"/>
    </source>
</evidence>
<dbReference type="InterPro" id="IPR006467">
    <property type="entry name" value="MiaB-like_bact"/>
</dbReference>
<dbReference type="EC" id="2.8.4.5" evidence="3"/>
<dbReference type="InterPro" id="IPR006638">
    <property type="entry name" value="Elp3/MiaA/NifB-like_rSAM"/>
</dbReference>
<dbReference type="NCBIfam" id="TIGR00089">
    <property type="entry name" value="MiaB/RimO family radical SAM methylthiotransferase"/>
    <property type="match status" value="1"/>
</dbReference>
<name>A0A1I3JGF0_9FLAO</name>
<dbReference type="PROSITE" id="PS51918">
    <property type="entry name" value="RADICAL_SAM"/>
    <property type="match status" value="1"/>
</dbReference>
<evidence type="ECO:0000256" key="11">
    <source>
        <dbReference type="ARBA" id="ARBA00023014"/>
    </source>
</evidence>
<dbReference type="SFLD" id="SFLDS00029">
    <property type="entry name" value="Radical_SAM"/>
    <property type="match status" value="1"/>
</dbReference>
<comment type="cofactor">
    <cofactor evidence="1">
        <name>[4Fe-4S] cluster</name>
        <dbReference type="ChEBI" id="CHEBI:49883"/>
    </cofactor>
</comment>
<dbReference type="Gene3D" id="3.40.50.12160">
    <property type="entry name" value="Methylthiotransferase, N-terminal domain"/>
    <property type="match status" value="1"/>
</dbReference>
<evidence type="ECO:0000256" key="4">
    <source>
        <dbReference type="ARBA" id="ARBA00022485"/>
    </source>
</evidence>
<dbReference type="Pfam" id="PF04055">
    <property type="entry name" value="Radical_SAM"/>
    <property type="match status" value="1"/>
</dbReference>
<dbReference type="SUPFAM" id="SSF102114">
    <property type="entry name" value="Radical SAM enzymes"/>
    <property type="match status" value="1"/>
</dbReference>
<dbReference type="SFLD" id="SFLDG01082">
    <property type="entry name" value="B12-binding_domain_containing"/>
    <property type="match status" value="1"/>
</dbReference>
<keyword evidence="9" id="KW-0479">Metal-binding</keyword>
<evidence type="ECO:0000313" key="19">
    <source>
        <dbReference type="Proteomes" id="UP000242560"/>
    </source>
</evidence>
<dbReference type="NCBIfam" id="TIGR01579">
    <property type="entry name" value="MiaB-like-C"/>
    <property type="match status" value="1"/>
</dbReference>
<dbReference type="PROSITE" id="PS01278">
    <property type="entry name" value="MTTASE_RADICAL"/>
    <property type="match status" value="1"/>
</dbReference>
<dbReference type="Proteomes" id="UP000242560">
    <property type="component" value="Unassembled WGS sequence"/>
</dbReference>
<dbReference type="CDD" id="cd01335">
    <property type="entry name" value="Radical_SAM"/>
    <property type="match status" value="1"/>
</dbReference>
<evidence type="ECO:0000259" key="16">
    <source>
        <dbReference type="PROSITE" id="PS51449"/>
    </source>
</evidence>
<dbReference type="PROSITE" id="PS51449">
    <property type="entry name" value="MTTASE_N"/>
    <property type="match status" value="1"/>
</dbReference>
<evidence type="ECO:0000256" key="3">
    <source>
        <dbReference type="ARBA" id="ARBA00013273"/>
    </source>
</evidence>
<dbReference type="SFLD" id="SFLDG01061">
    <property type="entry name" value="methylthiotransferase"/>
    <property type="match status" value="1"/>
</dbReference>
<dbReference type="EMBL" id="FORQ01000001">
    <property type="protein sequence ID" value="SFI59309.1"/>
    <property type="molecule type" value="Genomic_DNA"/>
</dbReference>
<evidence type="ECO:0000256" key="1">
    <source>
        <dbReference type="ARBA" id="ARBA00001966"/>
    </source>
</evidence>
<evidence type="ECO:0000259" key="17">
    <source>
        <dbReference type="PROSITE" id="PS51918"/>
    </source>
</evidence>
<sequence length="454" mass="51268">MQFQNMENLTQKTAAFHTLGCKLNFAETSTIARQLTGAGYAKVSFDEPAHVYVINTCSVTENADRECKFHVKRAMKANPDGLVVILGCYAQLKPEEISGIEGVDLVLGAKEKFNLLSYLEDLQKSSDNGIIHSCEVDQADFFIGSYSIGDRTRAFLKVQDGCDYKCTYCTIPLARGISRSDTIENVVKNATEIASRGIREIVLTGVNIGDYGKGEFGNKKHEHTFLDLISELDTVEGIERIRISSIEPNLLKDESIELVAKSKRFVPHFHIPLQSGSDDLLKKMKRRYMSGLYSDRVQKIREVMPDACIGVDVIVGFPGETEEKFLETYRFLNELPISYLHVFTYSERENTEAAEMGGVIPIVERKKRSKMLRILSEKKKMAFYETQLGKSLPVLWEHENKNGFMFGFTENYVRVKKAFDENSINQIEFLKLDKVETDGTVSVQAAFEAFLSKV</sequence>
<dbReference type="Pfam" id="PF00919">
    <property type="entry name" value="UPF0004"/>
    <property type="match status" value="1"/>
</dbReference>
<dbReference type="GO" id="GO:0005829">
    <property type="term" value="C:cytosol"/>
    <property type="evidence" value="ECO:0007669"/>
    <property type="project" value="TreeGrafter"/>
</dbReference>
<evidence type="ECO:0000256" key="7">
    <source>
        <dbReference type="ARBA" id="ARBA00022691"/>
    </source>
</evidence>
<evidence type="ECO:0000313" key="18">
    <source>
        <dbReference type="EMBL" id="SFI59309.1"/>
    </source>
</evidence>
<keyword evidence="11" id="KW-0411">Iron-sulfur</keyword>
<comment type="function">
    <text evidence="2">Catalyzes the methylthiolation of N6-threonylcarbamoyladenosine (t(6)A), leading to the formation of 2-methylthio-N6-threonylcarbamoyladenosine (ms(2)t(6)A) at position 37 in tRNAs that read codons beginning with adenine.</text>
</comment>
<evidence type="ECO:0000256" key="5">
    <source>
        <dbReference type="ARBA" id="ARBA00022490"/>
    </source>
</evidence>
<evidence type="ECO:0000256" key="15">
    <source>
        <dbReference type="ARBA" id="ARBA00069898"/>
    </source>
</evidence>
<comment type="similarity">
    <text evidence="14">Belongs to the methylthiotransferase family. MtaB subfamily.</text>
</comment>
<evidence type="ECO:0000256" key="9">
    <source>
        <dbReference type="ARBA" id="ARBA00022723"/>
    </source>
</evidence>
<dbReference type="Gene3D" id="3.80.30.20">
    <property type="entry name" value="tm_1862 like domain"/>
    <property type="match status" value="1"/>
</dbReference>
<accession>A0A1I3JGF0</accession>
<dbReference type="AlphaFoldDB" id="A0A1I3JGF0"/>
<dbReference type="InterPro" id="IPR005839">
    <property type="entry name" value="Methylthiotransferase"/>
</dbReference>